<dbReference type="CDD" id="cd00018">
    <property type="entry name" value="AP2"/>
    <property type="match status" value="1"/>
</dbReference>
<dbReference type="GO" id="GO:0006952">
    <property type="term" value="P:defense response"/>
    <property type="evidence" value="ECO:0007669"/>
    <property type="project" value="UniProtKB-KW"/>
</dbReference>
<dbReference type="PROSITE" id="PS51032">
    <property type="entry name" value="AP2_ERF"/>
    <property type="match status" value="1"/>
</dbReference>
<protein>
    <submittedName>
        <fullName evidence="10">Estrogen receptor</fullName>
    </submittedName>
</protein>
<dbReference type="FunFam" id="3.30.730.10:FF:000001">
    <property type="entry name" value="Ethylene-responsive transcription factor 2"/>
    <property type="match status" value="1"/>
</dbReference>
<evidence type="ECO:0000256" key="4">
    <source>
        <dbReference type="ARBA" id="ARBA00023015"/>
    </source>
</evidence>
<evidence type="ECO:0000256" key="3">
    <source>
        <dbReference type="ARBA" id="ARBA00022821"/>
    </source>
</evidence>
<keyword evidence="5" id="KW-0238">DNA-binding</keyword>
<keyword evidence="4" id="KW-0805">Transcription regulation</keyword>
<evidence type="ECO:0000256" key="7">
    <source>
        <dbReference type="ARBA" id="ARBA00023242"/>
    </source>
</evidence>
<reference evidence="11" key="1">
    <citation type="journal article" date="2024" name="IScience">
        <title>Strigolactones Initiate the Formation of Haustorium-like Structures in Castilleja.</title>
        <authorList>
            <person name="Buerger M."/>
            <person name="Peterson D."/>
            <person name="Chory J."/>
        </authorList>
    </citation>
    <scope>NUCLEOTIDE SEQUENCE [LARGE SCALE GENOMIC DNA]</scope>
</reference>
<comment type="subcellular location">
    <subcellularLocation>
        <location evidence="1">Nucleus</location>
    </subcellularLocation>
</comment>
<dbReference type="PRINTS" id="PR00367">
    <property type="entry name" value="ETHRSPELEMNT"/>
</dbReference>
<gene>
    <name evidence="10" type="primary">ESR1_3</name>
    <name evidence="10" type="ORF">CASFOL_020946</name>
</gene>
<dbReference type="GO" id="GO:0005634">
    <property type="term" value="C:nucleus"/>
    <property type="evidence" value="ECO:0007669"/>
    <property type="project" value="UniProtKB-SubCell"/>
</dbReference>
<dbReference type="AlphaFoldDB" id="A0ABD3D5B9"/>
<evidence type="ECO:0000256" key="6">
    <source>
        <dbReference type="ARBA" id="ARBA00023163"/>
    </source>
</evidence>
<evidence type="ECO:0000259" key="9">
    <source>
        <dbReference type="PROSITE" id="PS51032"/>
    </source>
</evidence>
<dbReference type="PANTHER" id="PTHR31677">
    <property type="entry name" value="AP2 DOMAIN CLASS TRANSCRIPTION FACTOR"/>
    <property type="match status" value="1"/>
</dbReference>
<evidence type="ECO:0000313" key="10">
    <source>
        <dbReference type="EMBL" id="KAL3636399.1"/>
    </source>
</evidence>
<evidence type="ECO:0000313" key="11">
    <source>
        <dbReference type="Proteomes" id="UP001632038"/>
    </source>
</evidence>
<keyword evidence="10" id="KW-0675">Receptor</keyword>
<dbReference type="GO" id="GO:0009873">
    <property type="term" value="P:ethylene-activated signaling pathway"/>
    <property type="evidence" value="ECO:0007669"/>
    <property type="project" value="UniProtKB-KW"/>
</dbReference>
<evidence type="ECO:0000256" key="2">
    <source>
        <dbReference type="ARBA" id="ARBA00022745"/>
    </source>
</evidence>
<dbReference type="GO" id="GO:0003677">
    <property type="term" value="F:DNA binding"/>
    <property type="evidence" value="ECO:0007669"/>
    <property type="project" value="UniProtKB-KW"/>
</dbReference>
<accession>A0ABD3D5B9</accession>
<dbReference type="Pfam" id="PF00847">
    <property type="entry name" value="AP2"/>
    <property type="match status" value="1"/>
</dbReference>
<comment type="caution">
    <text evidence="10">The sequence shown here is derived from an EMBL/GenBank/DDBJ whole genome shotgun (WGS) entry which is preliminary data.</text>
</comment>
<proteinExistence type="predicted"/>
<dbReference type="Proteomes" id="UP001632038">
    <property type="component" value="Unassembled WGS sequence"/>
</dbReference>
<keyword evidence="7" id="KW-0539">Nucleus</keyword>
<evidence type="ECO:0000256" key="5">
    <source>
        <dbReference type="ARBA" id="ARBA00023125"/>
    </source>
</evidence>
<dbReference type="InterPro" id="IPR001471">
    <property type="entry name" value="AP2/ERF_dom"/>
</dbReference>
<sequence length="270" mass="29939">MEEALKILNHSLTADSDSLFPPTASAAKRPCYTNKKPIKPASAAGNTRYRGVRRRPWGRYAAEIRDPHTKERRWLGTYDTAEEAAFAYDSAAITMRGAKARTNFSYPTENLAVPAPFKASQPPVLSSRQFTPPSFSPNFETPNFFEFTQTSHFTPDQNHANFTVFNSSLPNPEINAVNPVNAVINETDCMGFLTTERPGSGLLHEVLTGFLPNYKPDPPRRTATLDPEVVKSYNRGFEDACSLLGTSTTEKEFQGSNYNIQEISGAGMQF</sequence>
<feature type="region of interest" description="Disordered" evidence="8">
    <location>
        <begin position="30"/>
        <end position="49"/>
    </location>
</feature>
<keyword evidence="2" id="KW-0936">Ethylene signaling pathway</keyword>
<dbReference type="EMBL" id="JAVIJP010000027">
    <property type="protein sequence ID" value="KAL3636399.1"/>
    <property type="molecule type" value="Genomic_DNA"/>
</dbReference>
<dbReference type="Gene3D" id="3.30.730.10">
    <property type="entry name" value="AP2/ERF domain"/>
    <property type="match status" value="1"/>
</dbReference>
<dbReference type="InterPro" id="IPR036955">
    <property type="entry name" value="AP2/ERF_dom_sf"/>
</dbReference>
<dbReference type="SMART" id="SM00380">
    <property type="entry name" value="AP2"/>
    <property type="match status" value="1"/>
</dbReference>
<keyword evidence="11" id="KW-1185">Reference proteome</keyword>
<name>A0ABD3D5B9_9LAMI</name>
<evidence type="ECO:0000256" key="1">
    <source>
        <dbReference type="ARBA" id="ARBA00004123"/>
    </source>
</evidence>
<dbReference type="SUPFAM" id="SSF54171">
    <property type="entry name" value="DNA-binding domain"/>
    <property type="match status" value="1"/>
</dbReference>
<dbReference type="InterPro" id="IPR016177">
    <property type="entry name" value="DNA-bd_dom_sf"/>
</dbReference>
<feature type="domain" description="AP2/ERF" evidence="9">
    <location>
        <begin position="48"/>
        <end position="105"/>
    </location>
</feature>
<keyword evidence="6" id="KW-0804">Transcription</keyword>
<organism evidence="10 11">
    <name type="scientific">Castilleja foliolosa</name>
    <dbReference type="NCBI Taxonomy" id="1961234"/>
    <lineage>
        <taxon>Eukaryota</taxon>
        <taxon>Viridiplantae</taxon>
        <taxon>Streptophyta</taxon>
        <taxon>Embryophyta</taxon>
        <taxon>Tracheophyta</taxon>
        <taxon>Spermatophyta</taxon>
        <taxon>Magnoliopsida</taxon>
        <taxon>eudicotyledons</taxon>
        <taxon>Gunneridae</taxon>
        <taxon>Pentapetalae</taxon>
        <taxon>asterids</taxon>
        <taxon>lamiids</taxon>
        <taxon>Lamiales</taxon>
        <taxon>Orobanchaceae</taxon>
        <taxon>Pedicularideae</taxon>
        <taxon>Castillejinae</taxon>
        <taxon>Castilleja</taxon>
    </lineage>
</organism>
<evidence type="ECO:0000256" key="8">
    <source>
        <dbReference type="SAM" id="MobiDB-lite"/>
    </source>
</evidence>
<dbReference type="PANTHER" id="PTHR31677:SF245">
    <property type="entry name" value="ETHYLENE-RESPONSIVE TRANSCRIPTION FACTOR ESR1"/>
    <property type="match status" value="1"/>
</dbReference>
<keyword evidence="3" id="KW-0611">Plant defense</keyword>